<feature type="compositionally biased region" description="Low complexity" evidence="1">
    <location>
        <begin position="984"/>
        <end position="995"/>
    </location>
</feature>
<dbReference type="AlphaFoldDB" id="A0A443S7V6"/>
<dbReference type="EMBL" id="NCKV01006178">
    <property type="protein sequence ID" value="RWS23597.1"/>
    <property type="molecule type" value="Genomic_DNA"/>
</dbReference>
<dbReference type="VEuPathDB" id="VectorBase:LDEU008443"/>
<feature type="domain" description="Bridge-like lipid transfer protein family member 1 middle region" evidence="2">
    <location>
        <begin position="660"/>
        <end position="1171"/>
    </location>
</feature>
<dbReference type="PANTHER" id="PTHR31640">
    <property type="entry name" value="TRANSMEMBRANE PROTEIN KIAA1109"/>
    <property type="match status" value="1"/>
</dbReference>
<evidence type="ECO:0000259" key="2">
    <source>
        <dbReference type="Pfam" id="PF25039"/>
    </source>
</evidence>
<name>A0A443S7V6_9ACAR</name>
<feature type="compositionally biased region" description="Polar residues" evidence="1">
    <location>
        <begin position="83"/>
        <end position="107"/>
    </location>
</feature>
<dbReference type="PANTHER" id="PTHR31640:SF1">
    <property type="entry name" value="BRIDGE-LIKE LIPID TRANSFER PROTEIN FAMILY MEMBER 1"/>
    <property type="match status" value="1"/>
</dbReference>
<accession>A0A443S7V6</accession>
<dbReference type="InterPro" id="IPR033616">
    <property type="entry name" value="BLTP1"/>
</dbReference>
<protein>
    <recommendedName>
        <fullName evidence="2">Bridge-like lipid transfer protein family member 1 middle region domain-containing protein</fullName>
    </recommendedName>
</protein>
<reference evidence="3 4" key="1">
    <citation type="journal article" date="2018" name="Gigascience">
        <title>Genomes of trombidid mites reveal novel predicted allergens and laterally-transferred genes associated with secondary metabolism.</title>
        <authorList>
            <person name="Dong X."/>
            <person name="Chaisiri K."/>
            <person name="Xia D."/>
            <person name="Armstrong S.D."/>
            <person name="Fang Y."/>
            <person name="Donnelly M.J."/>
            <person name="Kadowaki T."/>
            <person name="McGarry J.W."/>
            <person name="Darby A.C."/>
            <person name="Makepeace B.L."/>
        </authorList>
    </citation>
    <scope>NUCLEOTIDE SEQUENCE [LARGE SCALE GENOMIC DNA]</scope>
    <source>
        <strain evidence="3">UoL-UT</strain>
    </source>
</reference>
<keyword evidence="4" id="KW-1185">Reference proteome</keyword>
<dbReference type="Pfam" id="PF25039">
    <property type="entry name" value="BLTP1_M"/>
    <property type="match status" value="1"/>
</dbReference>
<dbReference type="Proteomes" id="UP000288716">
    <property type="component" value="Unassembled WGS sequence"/>
</dbReference>
<evidence type="ECO:0000313" key="4">
    <source>
        <dbReference type="Proteomes" id="UP000288716"/>
    </source>
</evidence>
<dbReference type="GO" id="GO:0048488">
    <property type="term" value="P:synaptic vesicle endocytosis"/>
    <property type="evidence" value="ECO:0007669"/>
    <property type="project" value="TreeGrafter"/>
</dbReference>
<dbReference type="STRING" id="299467.A0A443S7V6"/>
<organism evidence="3 4">
    <name type="scientific">Leptotrombidium deliense</name>
    <dbReference type="NCBI Taxonomy" id="299467"/>
    <lineage>
        <taxon>Eukaryota</taxon>
        <taxon>Metazoa</taxon>
        <taxon>Ecdysozoa</taxon>
        <taxon>Arthropoda</taxon>
        <taxon>Chelicerata</taxon>
        <taxon>Arachnida</taxon>
        <taxon>Acari</taxon>
        <taxon>Acariformes</taxon>
        <taxon>Trombidiformes</taxon>
        <taxon>Prostigmata</taxon>
        <taxon>Anystina</taxon>
        <taxon>Parasitengona</taxon>
        <taxon>Trombiculoidea</taxon>
        <taxon>Trombiculidae</taxon>
        <taxon>Leptotrombidium</taxon>
    </lineage>
</organism>
<feature type="region of interest" description="Disordered" evidence="1">
    <location>
        <begin position="860"/>
        <end position="911"/>
    </location>
</feature>
<evidence type="ECO:0000313" key="3">
    <source>
        <dbReference type="EMBL" id="RWS23597.1"/>
    </source>
</evidence>
<proteinExistence type="predicted"/>
<feature type="region of interest" description="Disordered" evidence="1">
    <location>
        <begin position="977"/>
        <end position="996"/>
    </location>
</feature>
<evidence type="ECO:0000256" key="1">
    <source>
        <dbReference type="SAM" id="MobiDB-lite"/>
    </source>
</evidence>
<dbReference type="InterPro" id="IPR056741">
    <property type="entry name" value="BLTP1_M"/>
</dbReference>
<feature type="region of interest" description="Disordered" evidence="1">
    <location>
        <begin position="83"/>
        <end position="108"/>
    </location>
</feature>
<gene>
    <name evidence="3" type="ORF">B4U80_01572</name>
</gene>
<dbReference type="GO" id="GO:0098793">
    <property type="term" value="C:presynapse"/>
    <property type="evidence" value="ECO:0007669"/>
    <property type="project" value="GOC"/>
</dbReference>
<dbReference type="OrthoDB" id="10051416at2759"/>
<comment type="caution">
    <text evidence="3">The sequence shown here is derived from an EMBL/GenBank/DDBJ whole genome shotgun (WGS) entry which is preliminary data.</text>
</comment>
<sequence length="1181" mass="132190">MSLESRSTTTITTDAYFSADEGESNSSNSDSLTLKTARSTMQATSIVSDDTFKSIQSMTTSSAEPTGLTEKVSMSQTMLNKSRVSLRSTCSAPPVNNRQKASNGDTQSISSSSFVSALSSQEDLDLGALVDLRNQMEKPIVDSQLLMSCYSNHLSRFKCKNWSLLDYDVQNDGRVLLKRSKWTSKFVKTSSTGLSYLKLTKKPTFIDGISDFGSLVQSKYRINDSYCPGCVFVKLKPENTHDDNKKEDESLKVKKQDDGEITKTFELRSEKVTVLIKLDQEIDIKISPLSLDGLRCFIDELIPTLTSLHPLTILNHLNVMCINRVEVNNQLKKEKTLQLGQFKLKAWRTTLERERNLQKNVNKLKFGENLAVSGDQNNLNKTQSAVTANQYEETKVTRIQAFLQMSKINIIVLQASLVEEMIASTALDNIKDITCVSLLAASINNIDFEFCNSKKEKRSLHTFVNTNPVRTPPTSAFASFAQHELVSRLFSKKPKKEHKEIEPLTIETHELLSQETMAVGKVGSFHAQLSRLTNSSSILRDAILTVIPHTQSKVNFEYTRSSFSVVQTPTVRRRSFQNKSTFRRQEGVEKEFDNVYIDTSCDKSSESDESQTDFIMFECGLEEISVQAVKNKNDSDKRVVSEQEKHKENTERKGASFVCGVGVVWFNFAAPPKTPITRKIDFTKLDWHLLSTATPSINAWLTVGERFIVTAKKMNHLSDQRISSIVASLMTCALEVQGIHIPPQSKHLSRKVTPFGKALQEDPSCQLMAVLRRYLKQVKSMDEIEENLTPAFLPSLSDLKRGVVALSRQWKNALYMPLLVEQNIKLNRGDKGVYQIGIPLKLLLGETVKPKEEIQVEFPLSPDTQEETENDDEHTILLPNQSKDYEKGSRLETQVTSEKKRKMSLSSSFPEGLNKASAKTVEDGGMCNGSAVKKTLPKSSRGSIAFPLLSNPLESLGSGVNKAYGFLFNANSQNSALKGKRQESQQSLKSSSSSSIGVGNNMSRDFFTSRNNESAEYHDENLYIWMLRQQEFVEARNRSSLRRISHSKNLDYDTRCNTLGSANSDDENMLSGEKLSSGKDVPPGFAFLPTSVQLADVRVIFTPLFTSLDIDLLPDEPESNLAFDQLGPKVSFCGCVKLFRVDIVECDREEAYSSRSRSPSTIDKLPGLPLKSTVQFLQRLI</sequence>